<evidence type="ECO:0000313" key="3">
    <source>
        <dbReference type="EMBL" id="HIR58812.1"/>
    </source>
</evidence>
<dbReference type="InterPro" id="IPR025420">
    <property type="entry name" value="DUF4143"/>
</dbReference>
<dbReference type="Pfam" id="PF13635">
    <property type="entry name" value="DUF4143"/>
    <property type="match status" value="1"/>
</dbReference>
<evidence type="ECO:0000259" key="1">
    <source>
        <dbReference type="Pfam" id="PF13173"/>
    </source>
</evidence>
<comment type="caution">
    <text evidence="3">The sequence shown here is derived from an EMBL/GenBank/DDBJ whole genome shotgun (WGS) entry which is preliminary data.</text>
</comment>
<evidence type="ECO:0000313" key="4">
    <source>
        <dbReference type="Proteomes" id="UP000824232"/>
    </source>
</evidence>
<name>A0A9D1DTL7_9FIRM</name>
<reference evidence="3" key="2">
    <citation type="journal article" date="2021" name="PeerJ">
        <title>Extensive microbial diversity within the chicken gut microbiome revealed by metagenomics and culture.</title>
        <authorList>
            <person name="Gilroy R."/>
            <person name="Ravi A."/>
            <person name="Getino M."/>
            <person name="Pursley I."/>
            <person name="Horton D.L."/>
            <person name="Alikhan N.F."/>
            <person name="Baker D."/>
            <person name="Gharbi K."/>
            <person name="Hall N."/>
            <person name="Watson M."/>
            <person name="Adriaenssens E.M."/>
            <person name="Foster-Nyarko E."/>
            <person name="Jarju S."/>
            <person name="Secka A."/>
            <person name="Antonio M."/>
            <person name="Oren A."/>
            <person name="Chaudhuri R.R."/>
            <person name="La Ragione R."/>
            <person name="Hildebrand F."/>
            <person name="Pallen M.J."/>
        </authorList>
    </citation>
    <scope>NUCLEOTIDE SEQUENCE</scope>
    <source>
        <strain evidence="3">CHK184-20233</strain>
    </source>
</reference>
<dbReference type="GO" id="GO:0005524">
    <property type="term" value="F:ATP binding"/>
    <property type="evidence" value="ECO:0007669"/>
    <property type="project" value="UniProtKB-KW"/>
</dbReference>
<dbReference type="InterPro" id="IPR027417">
    <property type="entry name" value="P-loop_NTPase"/>
</dbReference>
<feature type="domain" description="AAA" evidence="1">
    <location>
        <begin position="22"/>
        <end position="152"/>
    </location>
</feature>
<sequence>MKQIKRDIYLNRLINRKENGLIKVVTGIRRCGKSYLLDPLFINYLKSIGVKDDHIIKLELDKEQNRKYLDAKILDKYIRSKVTDKDMYYIILDEIQLVAGFEYVLNGFLYERNMDVYVTGSNSKFLSSDIITEFRGRGDQVRVFPLSFSEYLSCYDGDKYEAWADYVTYGGLPLILSKKTDEEKSQYLKDLFKETYVKDIVDRNNISRVDILDSIINMLASSVGSLTNPQKIYNAFKSNGEKELSLNTINLYLKNIEDAFIVNKSLRYDIKGKKYIQTPQKYYFTDVGLRNARLNYRQQEESHLMENIIYNELLVRGYNVDVGVVEQNVKNKDGKSERKQLEVDFVCNLGNKRYYIQSSLNLETREKTIQEERSLMNIGDNFKKIIVVKDIIKPWITEEGISVIGIMDFLLNPDSLDL</sequence>
<gene>
    <name evidence="3" type="ORF">IAB38_02065</name>
</gene>
<dbReference type="SUPFAM" id="SSF52540">
    <property type="entry name" value="P-loop containing nucleoside triphosphate hydrolases"/>
    <property type="match status" value="1"/>
</dbReference>
<accession>A0A9D1DTL7</accession>
<evidence type="ECO:0000259" key="2">
    <source>
        <dbReference type="Pfam" id="PF13635"/>
    </source>
</evidence>
<dbReference type="EMBL" id="DVHC01000023">
    <property type="protein sequence ID" value="HIR58812.1"/>
    <property type="molecule type" value="Genomic_DNA"/>
</dbReference>
<dbReference type="InterPro" id="IPR041682">
    <property type="entry name" value="AAA_14"/>
</dbReference>
<protein>
    <submittedName>
        <fullName evidence="3">ATP-binding protein</fullName>
    </submittedName>
</protein>
<keyword evidence="3" id="KW-0067">ATP-binding</keyword>
<dbReference type="Proteomes" id="UP000824232">
    <property type="component" value="Unassembled WGS sequence"/>
</dbReference>
<organism evidence="3 4">
    <name type="scientific">Candidatus Onthousia excrementipullorum</name>
    <dbReference type="NCBI Taxonomy" id="2840884"/>
    <lineage>
        <taxon>Bacteria</taxon>
        <taxon>Bacillati</taxon>
        <taxon>Bacillota</taxon>
        <taxon>Bacilli</taxon>
        <taxon>Candidatus Onthousia</taxon>
    </lineage>
</organism>
<proteinExistence type="predicted"/>
<dbReference type="AlphaFoldDB" id="A0A9D1DTL7"/>
<keyword evidence="3" id="KW-0547">Nucleotide-binding</keyword>
<feature type="domain" description="DUF4143" evidence="2">
    <location>
        <begin position="198"/>
        <end position="357"/>
    </location>
</feature>
<reference evidence="3" key="1">
    <citation type="submission" date="2020-10" db="EMBL/GenBank/DDBJ databases">
        <authorList>
            <person name="Gilroy R."/>
        </authorList>
    </citation>
    <scope>NUCLEOTIDE SEQUENCE</scope>
    <source>
        <strain evidence="3">CHK184-20233</strain>
    </source>
</reference>
<dbReference type="PANTHER" id="PTHR33295:SF18">
    <property type="entry name" value="AAA+ ATPASE DOMAIN-CONTAINING PROTEIN"/>
    <property type="match status" value="1"/>
</dbReference>
<dbReference type="PANTHER" id="PTHR33295">
    <property type="entry name" value="ATPASE"/>
    <property type="match status" value="1"/>
</dbReference>
<dbReference type="Pfam" id="PF13173">
    <property type="entry name" value="AAA_14"/>
    <property type="match status" value="1"/>
</dbReference>